<evidence type="ECO:0000256" key="1">
    <source>
        <dbReference type="SAM" id="Phobius"/>
    </source>
</evidence>
<protein>
    <submittedName>
        <fullName evidence="2">Uncharacterized protein</fullName>
    </submittedName>
</protein>
<gene>
    <name evidence="2" type="ORF">H9728_04210</name>
</gene>
<sequence length="169" mass="18288">DRTLMGFPSEDDLHGMIVSGYAVWRWTYSGEEVIVDIRNGFSGLTTDNVSGAAAVVSRISAPQSVDKKDVSDNKHTVTAVLYGGTEEKVSAEFIRISDDTGVFKYTYETARYLPMVYYSAPVSVSDGGMGIFVWIVIGVGAAIVLAAGICVPVLVVRRKRRGARKVSDN</sequence>
<dbReference type="AlphaFoldDB" id="A0A9D1Z8J0"/>
<feature type="non-terminal residue" evidence="2">
    <location>
        <position position="1"/>
    </location>
</feature>
<accession>A0A9D1Z8J0</accession>
<keyword evidence="1" id="KW-0812">Transmembrane</keyword>
<keyword evidence="1" id="KW-1133">Transmembrane helix</keyword>
<evidence type="ECO:0000313" key="2">
    <source>
        <dbReference type="EMBL" id="HIY78228.1"/>
    </source>
</evidence>
<dbReference type="EMBL" id="DXCO01000031">
    <property type="protein sequence ID" value="HIY78228.1"/>
    <property type="molecule type" value="Genomic_DNA"/>
</dbReference>
<reference evidence="2" key="2">
    <citation type="submission" date="2021-04" db="EMBL/GenBank/DDBJ databases">
        <authorList>
            <person name="Gilroy R."/>
        </authorList>
    </citation>
    <scope>NUCLEOTIDE SEQUENCE</scope>
    <source>
        <strain evidence="2">CHK199-9574</strain>
    </source>
</reference>
<proteinExistence type="predicted"/>
<dbReference type="Proteomes" id="UP000824135">
    <property type="component" value="Unassembled WGS sequence"/>
</dbReference>
<name>A0A9D1Z8J0_9FIRM</name>
<comment type="caution">
    <text evidence="2">The sequence shown here is derived from an EMBL/GenBank/DDBJ whole genome shotgun (WGS) entry which is preliminary data.</text>
</comment>
<organism evidence="2 3">
    <name type="scientific">Candidatus Borkfalkia excrementavium</name>
    <dbReference type="NCBI Taxonomy" id="2838505"/>
    <lineage>
        <taxon>Bacteria</taxon>
        <taxon>Bacillati</taxon>
        <taxon>Bacillota</taxon>
        <taxon>Clostridia</taxon>
        <taxon>Christensenellales</taxon>
        <taxon>Christensenellaceae</taxon>
        <taxon>Candidatus Borkfalkia</taxon>
    </lineage>
</organism>
<feature type="transmembrane region" description="Helical" evidence="1">
    <location>
        <begin position="131"/>
        <end position="156"/>
    </location>
</feature>
<evidence type="ECO:0000313" key="3">
    <source>
        <dbReference type="Proteomes" id="UP000824135"/>
    </source>
</evidence>
<keyword evidence="1" id="KW-0472">Membrane</keyword>
<reference evidence="2" key="1">
    <citation type="journal article" date="2021" name="PeerJ">
        <title>Extensive microbial diversity within the chicken gut microbiome revealed by metagenomics and culture.</title>
        <authorList>
            <person name="Gilroy R."/>
            <person name="Ravi A."/>
            <person name="Getino M."/>
            <person name="Pursley I."/>
            <person name="Horton D.L."/>
            <person name="Alikhan N.F."/>
            <person name="Baker D."/>
            <person name="Gharbi K."/>
            <person name="Hall N."/>
            <person name="Watson M."/>
            <person name="Adriaenssens E.M."/>
            <person name="Foster-Nyarko E."/>
            <person name="Jarju S."/>
            <person name="Secka A."/>
            <person name="Antonio M."/>
            <person name="Oren A."/>
            <person name="Chaudhuri R.R."/>
            <person name="La Ragione R."/>
            <person name="Hildebrand F."/>
            <person name="Pallen M.J."/>
        </authorList>
    </citation>
    <scope>NUCLEOTIDE SEQUENCE</scope>
    <source>
        <strain evidence="2">CHK199-9574</strain>
    </source>
</reference>